<evidence type="ECO:0000313" key="8">
    <source>
        <dbReference type="Proteomes" id="UP000245506"/>
    </source>
</evidence>
<dbReference type="GO" id="GO:0033744">
    <property type="term" value="F:L-methionine:thioredoxin-disulfide S-oxidoreductase activity"/>
    <property type="evidence" value="ECO:0007669"/>
    <property type="project" value="RHEA"/>
</dbReference>
<dbReference type="Proteomes" id="UP000245506">
    <property type="component" value="Unassembled WGS sequence"/>
</dbReference>
<comment type="function">
    <text evidence="4">Has an important function as a repair enzyme for proteins that have been inactivated by oxidation. Catalyzes the reversible oxidation-reduction of methionine sulfoxide in proteins to methionine.</text>
</comment>
<dbReference type="EMBL" id="QGKL01000031">
    <property type="protein sequence ID" value="PWQ96009.1"/>
    <property type="molecule type" value="Genomic_DNA"/>
</dbReference>
<dbReference type="PANTHER" id="PTHR43774:SF1">
    <property type="entry name" value="PEPTIDE METHIONINE SULFOXIDE REDUCTASE MSRA 2"/>
    <property type="match status" value="1"/>
</dbReference>
<dbReference type="Gene3D" id="3.30.1060.10">
    <property type="entry name" value="Peptide methionine sulphoxide reductase MsrA"/>
    <property type="match status" value="1"/>
</dbReference>
<dbReference type="PROSITE" id="PS51257">
    <property type="entry name" value="PROKAR_LIPOPROTEIN"/>
    <property type="match status" value="1"/>
</dbReference>
<keyword evidence="1 4" id="KW-0560">Oxidoreductase</keyword>
<accession>A0A317CCA2</accession>
<dbReference type="EC" id="1.8.4.11" evidence="4"/>
<evidence type="ECO:0000256" key="2">
    <source>
        <dbReference type="ARBA" id="ARBA00047806"/>
    </source>
</evidence>
<dbReference type="OrthoDB" id="4174719at2"/>
<dbReference type="GO" id="GO:0008113">
    <property type="term" value="F:peptide-methionine (S)-S-oxide reductase activity"/>
    <property type="evidence" value="ECO:0007669"/>
    <property type="project" value="UniProtKB-UniRule"/>
</dbReference>
<feature type="chain" id="PRO_5016334226" description="Peptide methionine sulfoxide reductase MsrA" evidence="5">
    <location>
        <begin position="25"/>
        <end position="206"/>
    </location>
</feature>
<sequence>MNIKSFLYSALGTVMIAGVLPAQAATQSMIVAGGCFWCVESDFEKVDGVTDVVSGYIGGTKESATYKDVSRKKTDHYEAVKITFDDEKVSLETLSAYFWKTIDPTDSMGQFCDKGSPYLTGMFYQDEAQQAVFQASLDAVNETKPFAAPIVTKLIAATPFYVAEGYHQDYYKKNPIRYNYYRKSCGREARIDQLWGEIASKNIAKK</sequence>
<gene>
    <name evidence="4 7" type="primary">msrA</name>
    <name evidence="7" type="ORF">DKT75_11275</name>
</gene>
<evidence type="ECO:0000256" key="1">
    <source>
        <dbReference type="ARBA" id="ARBA00023002"/>
    </source>
</evidence>
<proteinExistence type="inferred from homology"/>
<comment type="catalytic activity">
    <reaction evidence="3 4">
        <text>[thioredoxin]-disulfide + L-methionine + H2O = L-methionine (S)-S-oxide + [thioredoxin]-dithiol</text>
        <dbReference type="Rhea" id="RHEA:19993"/>
        <dbReference type="Rhea" id="RHEA-COMP:10698"/>
        <dbReference type="Rhea" id="RHEA-COMP:10700"/>
        <dbReference type="ChEBI" id="CHEBI:15377"/>
        <dbReference type="ChEBI" id="CHEBI:29950"/>
        <dbReference type="ChEBI" id="CHEBI:50058"/>
        <dbReference type="ChEBI" id="CHEBI:57844"/>
        <dbReference type="ChEBI" id="CHEBI:58772"/>
        <dbReference type="EC" id="1.8.4.11"/>
    </reaction>
</comment>
<dbReference type="Pfam" id="PF01625">
    <property type="entry name" value="PMSR"/>
    <property type="match status" value="1"/>
</dbReference>
<dbReference type="PANTHER" id="PTHR43774">
    <property type="entry name" value="PEPTIDE METHIONINE SULFOXIDE REDUCTASE"/>
    <property type="match status" value="1"/>
</dbReference>
<feature type="active site" evidence="4">
    <location>
        <position position="35"/>
    </location>
</feature>
<keyword evidence="8" id="KW-1185">Reference proteome</keyword>
<comment type="similarity">
    <text evidence="4">Belongs to the MsrA Met sulfoxide reductase family.</text>
</comment>
<evidence type="ECO:0000256" key="3">
    <source>
        <dbReference type="ARBA" id="ARBA00048782"/>
    </source>
</evidence>
<feature type="signal peptide" evidence="5">
    <location>
        <begin position="1"/>
        <end position="24"/>
    </location>
</feature>
<organism evidence="7 8">
    <name type="scientific">Leucothrix arctica</name>
    <dbReference type="NCBI Taxonomy" id="1481894"/>
    <lineage>
        <taxon>Bacteria</taxon>
        <taxon>Pseudomonadati</taxon>
        <taxon>Pseudomonadota</taxon>
        <taxon>Gammaproteobacteria</taxon>
        <taxon>Thiotrichales</taxon>
        <taxon>Thiotrichaceae</taxon>
        <taxon>Leucothrix</taxon>
    </lineage>
</organism>
<name>A0A317CCA2_9GAMM</name>
<dbReference type="SUPFAM" id="SSF55068">
    <property type="entry name" value="Peptide methionine sulfoxide reductase"/>
    <property type="match status" value="1"/>
</dbReference>
<dbReference type="NCBIfam" id="TIGR00401">
    <property type="entry name" value="msrA"/>
    <property type="match status" value="1"/>
</dbReference>
<dbReference type="InterPro" id="IPR036509">
    <property type="entry name" value="Met_Sox_Rdtase_MsrA_sf"/>
</dbReference>
<comment type="catalytic activity">
    <reaction evidence="2 4">
        <text>L-methionyl-[protein] + [thioredoxin]-disulfide + H2O = L-methionyl-(S)-S-oxide-[protein] + [thioredoxin]-dithiol</text>
        <dbReference type="Rhea" id="RHEA:14217"/>
        <dbReference type="Rhea" id="RHEA-COMP:10698"/>
        <dbReference type="Rhea" id="RHEA-COMP:10700"/>
        <dbReference type="Rhea" id="RHEA-COMP:12313"/>
        <dbReference type="Rhea" id="RHEA-COMP:12315"/>
        <dbReference type="ChEBI" id="CHEBI:15377"/>
        <dbReference type="ChEBI" id="CHEBI:16044"/>
        <dbReference type="ChEBI" id="CHEBI:29950"/>
        <dbReference type="ChEBI" id="CHEBI:44120"/>
        <dbReference type="ChEBI" id="CHEBI:50058"/>
        <dbReference type="EC" id="1.8.4.11"/>
    </reaction>
</comment>
<dbReference type="HAMAP" id="MF_01401">
    <property type="entry name" value="MsrA"/>
    <property type="match status" value="1"/>
</dbReference>
<evidence type="ECO:0000313" key="7">
    <source>
        <dbReference type="EMBL" id="PWQ96009.1"/>
    </source>
</evidence>
<evidence type="ECO:0000256" key="4">
    <source>
        <dbReference type="HAMAP-Rule" id="MF_01401"/>
    </source>
</evidence>
<protein>
    <recommendedName>
        <fullName evidence="4">Peptide methionine sulfoxide reductase MsrA</fullName>
        <shortName evidence="4">Protein-methionine-S-oxide reductase</shortName>
        <ecNumber evidence="4">1.8.4.11</ecNumber>
    </recommendedName>
    <alternativeName>
        <fullName evidence="4">Peptide-methionine (S)-S-oxide reductase</fullName>
        <shortName evidence="4">Peptide Met(O) reductase</shortName>
    </alternativeName>
</protein>
<dbReference type="AlphaFoldDB" id="A0A317CCA2"/>
<keyword evidence="5" id="KW-0732">Signal</keyword>
<comment type="caution">
    <text evidence="7">The sequence shown here is derived from an EMBL/GenBank/DDBJ whole genome shotgun (WGS) entry which is preliminary data.</text>
</comment>
<reference evidence="7 8" key="1">
    <citation type="submission" date="2018-05" db="EMBL/GenBank/DDBJ databases">
        <title>Leucothrix arctica sp. nov., isolated from Arctic seawater.</title>
        <authorList>
            <person name="Choi A."/>
            <person name="Baek K."/>
        </authorList>
    </citation>
    <scope>NUCLEOTIDE SEQUENCE [LARGE SCALE GENOMIC DNA]</scope>
    <source>
        <strain evidence="7 8">IMCC9719</strain>
    </source>
</reference>
<evidence type="ECO:0000256" key="5">
    <source>
        <dbReference type="SAM" id="SignalP"/>
    </source>
</evidence>
<evidence type="ECO:0000259" key="6">
    <source>
        <dbReference type="Pfam" id="PF01625"/>
    </source>
</evidence>
<feature type="domain" description="Peptide methionine sulphoxide reductase MsrA" evidence="6">
    <location>
        <begin position="29"/>
        <end position="179"/>
    </location>
</feature>
<dbReference type="InterPro" id="IPR002569">
    <property type="entry name" value="Met_Sox_Rdtase_MsrA_dom"/>
</dbReference>